<evidence type="ECO:0000256" key="1">
    <source>
        <dbReference type="SAM" id="MobiDB-lite"/>
    </source>
</evidence>
<evidence type="ECO:0000313" key="3">
    <source>
        <dbReference type="Proteomes" id="UP000887578"/>
    </source>
</evidence>
<dbReference type="Gene3D" id="2.20.25.240">
    <property type="match status" value="1"/>
</dbReference>
<evidence type="ECO:0000313" key="4">
    <source>
        <dbReference type="WBParaSite" id="PDA_v2.g4981.t1"/>
    </source>
</evidence>
<organism evidence="3 4">
    <name type="scientific">Panagrolaimus davidi</name>
    <dbReference type="NCBI Taxonomy" id="227884"/>
    <lineage>
        <taxon>Eukaryota</taxon>
        <taxon>Metazoa</taxon>
        <taxon>Ecdysozoa</taxon>
        <taxon>Nematoda</taxon>
        <taxon>Chromadorea</taxon>
        <taxon>Rhabditida</taxon>
        <taxon>Tylenchina</taxon>
        <taxon>Panagrolaimomorpha</taxon>
        <taxon>Panagrolaimoidea</taxon>
        <taxon>Panagrolaimidae</taxon>
        <taxon>Panagrolaimus</taxon>
    </lineage>
</organism>
<dbReference type="Proteomes" id="UP000887578">
    <property type="component" value="Unplaced"/>
</dbReference>
<dbReference type="PANTHER" id="PTHR47160:SF10">
    <property type="entry name" value="MULE TRANSPOSASE DOMAIN-CONTAINING PROTEIN"/>
    <property type="match status" value="1"/>
</dbReference>
<reference evidence="4" key="1">
    <citation type="submission" date="2022-11" db="UniProtKB">
        <authorList>
            <consortium name="WormBaseParasite"/>
        </authorList>
    </citation>
    <scope>IDENTIFICATION</scope>
</reference>
<keyword evidence="3" id="KW-1185">Reference proteome</keyword>
<accession>A0A914QMW8</accession>
<feature type="domain" description="MULE transposase" evidence="2">
    <location>
        <begin position="252"/>
        <end position="343"/>
    </location>
</feature>
<feature type="region of interest" description="Disordered" evidence="1">
    <location>
        <begin position="196"/>
        <end position="225"/>
    </location>
</feature>
<dbReference type="PANTHER" id="PTHR47160">
    <property type="entry name" value="PUTATIVE-RELATED"/>
    <property type="match status" value="1"/>
</dbReference>
<dbReference type="WBParaSite" id="PDA_v2.g4981.t1">
    <property type="protein sequence ID" value="PDA_v2.g4981.t1"/>
    <property type="gene ID" value="PDA_v2.g4981"/>
</dbReference>
<proteinExistence type="predicted"/>
<dbReference type="AlphaFoldDB" id="A0A914QMW8"/>
<dbReference type="Pfam" id="PF10551">
    <property type="entry name" value="MULE"/>
    <property type="match status" value="1"/>
</dbReference>
<evidence type="ECO:0000259" key="2">
    <source>
        <dbReference type="Pfam" id="PF10551"/>
    </source>
</evidence>
<dbReference type="InterPro" id="IPR018289">
    <property type="entry name" value="MULE_transposase_dom"/>
</dbReference>
<feature type="compositionally biased region" description="Acidic residues" evidence="1">
    <location>
        <begin position="196"/>
        <end position="223"/>
    </location>
</feature>
<name>A0A914QMW8_9BILA</name>
<protein>
    <submittedName>
        <fullName evidence="4">MULE transposase domain-containing protein</fullName>
    </submittedName>
</protein>
<sequence>MFLMQIADPATQSITQLEVLTSSKNKDVIVDGGHIYNLVRIHETKTLGWRKYWRCYLDESCSATIITNLNDELQSRGQLPHTHEPAPLEVEKRRLLYKLKRRAADTEESTSQIVTSIRSSAPDPLLIMLPSQELLCQKVQRQRRRERGIISDSTIDFEIPEHLKVFERTNDQFEKEFVQFVLYDSYDVEMDEENDFIPENEGSDINDENLNESAGPDEEEEEEDRFKKPRIIIMGTSEGLALLRRGNRWYGDGTFDVSPTEFNQVFTLHANFDESKTTVPCLYILLERKTKEAFKRMFIKIKELVGLGITPEHYMCDFEKAQMNGFHFVYPGVQITGCNFHLSDSVRRKASALGLKEIIGENYQINMHYKYIRAMAFVPANDIRAPSPLTFISKLKAYHGKVLADIVQLRIGKNPRQKQRKEWKENDANKRNIVLKYHNQRDKFQFIKDIAATLA</sequence>